<name>A0A078ARE0_STYLE</name>
<evidence type="ECO:0000313" key="2">
    <source>
        <dbReference type="EMBL" id="CDW85015.1"/>
    </source>
</evidence>
<reference evidence="2 3" key="1">
    <citation type="submission" date="2014-06" db="EMBL/GenBank/DDBJ databases">
        <authorList>
            <person name="Swart Estienne"/>
        </authorList>
    </citation>
    <scope>NUCLEOTIDE SEQUENCE [LARGE SCALE GENOMIC DNA]</scope>
    <source>
        <strain evidence="2 3">130c</strain>
    </source>
</reference>
<evidence type="ECO:0000313" key="3">
    <source>
        <dbReference type="Proteomes" id="UP000039865"/>
    </source>
</evidence>
<dbReference type="InParanoid" id="A0A078ARE0"/>
<proteinExistence type="predicted"/>
<accession>A0A078ARE0</accession>
<evidence type="ECO:0000256" key="1">
    <source>
        <dbReference type="SAM" id="SignalP"/>
    </source>
</evidence>
<feature type="signal peptide" evidence="1">
    <location>
        <begin position="1"/>
        <end position="18"/>
    </location>
</feature>
<dbReference type="Proteomes" id="UP000039865">
    <property type="component" value="Unassembled WGS sequence"/>
</dbReference>
<sequence>MYAKIFTVLGLAATTAMALEIDISAKVNQTLEFIQDAQDFSESTYSDLQQNKKDYKKTILKILQDAEKEVQTNYQRVIQPVAEDYAAFLKTLKVNENCDEECVSQVCFSPEKWAMNWTCVAKTCNCNLRDINATLEAKAELKESVRNVTERVVPAFLQEKATLVNEAYRSYRLKQVGVINSAARKIEKKIVSVVPEAQNCFNLCYKYYGTDLTTYVPCVGKCTEQYDSLERQGVFNKKI</sequence>
<dbReference type="EMBL" id="CCKQ01013365">
    <property type="protein sequence ID" value="CDW85015.1"/>
    <property type="molecule type" value="Genomic_DNA"/>
</dbReference>
<organism evidence="2 3">
    <name type="scientific">Stylonychia lemnae</name>
    <name type="common">Ciliate</name>
    <dbReference type="NCBI Taxonomy" id="5949"/>
    <lineage>
        <taxon>Eukaryota</taxon>
        <taxon>Sar</taxon>
        <taxon>Alveolata</taxon>
        <taxon>Ciliophora</taxon>
        <taxon>Intramacronucleata</taxon>
        <taxon>Spirotrichea</taxon>
        <taxon>Stichotrichia</taxon>
        <taxon>Sporadotrichida</taxon>
        <taxon>Oxytrichidae</taxon>
        <taxon>Stylonychinae</taxon>
        <taxon>Stylonychia</taxon>
    </lineage>
</organism>
<feature type="chain" id="PRO_5001729587" evidence="1">
    <location>
        <begin position="19"/>
        <end position="239"/>
    </location>
</feature>
<dbReference type="AlphaFoldDB" id="A0A078ARE0"/>
<protein>
    <submittedName>
        <fullName evidence="2">Uncharacterized protein</fullName>
    </submittedName>
</protein>
<gene>
    <name evidence="2" type="primary">Contig17694.g18807</name>
    <name evidence="2" type="ORF">STYLEM_14085</name>
</gene>
<keyword evidence="3" id="KW-1185">Reference proteome</keyword>
<keyword evidence="1" id="KW-0732">Signal</keyword>